<keyword evidence="2" id="KW-0732">Signal</keyword>
<evidence type="ECO:0000256" key="1">
    <source>
        <dbReference type="SAM" id="MobiDB-lite"/>
    </source>
</evidence>
<reference evidence="3" key="1">
    <citation type="journal article" date="2023" name="Science">
        <title>Genome structures resolve the early diversification of teleost fishes.</title>
        <authorList>
            <person name="Parey E."/>
            <person name="Louis A."/>
            <person name="Montfort J."/>
            <person name="Bouchez O."/>
            <person name="Roques C."/>
            <person name="Iampietro C."/>
            <person name="Lluch J."/>
            <person name="Castinel A."/>
            <person name="Donnadieu C."/>
            <person name="Desvignes T."/>
            <person name="Floi Bucao C."/>
            <person name="Jouanno E."/>
            <person name="Wen M."/>
            <person name="Mejri S."/>
            <person name="Dirks R."/>
            <person name="Jansen H."/>
            <person name="Henkel C."/>
            <person name="Chen W.J."/>
            <person name="Zahm M."/>
            <person name="Cabau C."/>
            <person name="Klopp C."/>
            <person name="Thompson A.W."/>
            <person name="Robinson-Rechavi M."/>
            <person name="Braasch I."/>
            <person name="Lecointre G."/>
            <person name="Bobe J."/>
            <person name="Postlethwait J.H."/>
            <person name="Berthelot C."/>
            <person name="Roest Crollius H."/>
            <person name="Guiguen Y."/>
        </authorList>
    </citation>
    <scope>NUCLEOTIDE SEQUENCE</scope>
    <source>
        <strain evidence="3">NC1722</strain>
    </source>
</reference>
<protein>
    <submittedName>
        <fullName evidence="3">Uncharacterized protein</fullName>
    </submittedName>
</protein>
<dbReference type="Proteomes" id="UP001221898">
    <property type="component" value="Unassembled WGS sequence"/>
</dbReference>
<gene>
    <name evidence="3" type="ORF">AAFF_G00267240</name>
</gene>
<sequence>MNKTLFCAVFILIVLLFVANEGAGGGQANEGADAKKANEGAAGGQGKSSASTVTIPFLLHLGMTLLPALLL</sequence>
<dbReference type="EMBL" id="JAINUG010000369">
    <property type="protein sequence ID" value="KAJ8373232.1"/>
    <property type="molecule type" value="Genomic_DNA"/>
</dbReference>
<comment type="caution">
    <text evidence="3">The sequence shown here is derived from an EMBL/GenBank/DDBJ whole genome shotgun (WGS) entry which is preliminary data.</text>
</comment>
<accession>A0AAD7W282</accession>
<name>A0AAD7W282_9TELE</name>
<evidence type="ECO:0000256" key="2">
    <source>
        <dbReference type="SAM" id="SignalP"/>
    </source>
</evidence>
<evidence type="ECO:0000313" key="3">
    <source>
        <dbReference type="EMBL" id="KAJ8373232.1"/>
    </source>
</evidence>
<proteinExistence type="predicted"/>
<feature type="signal peptide" evidence="2">
    <location>
        <begin position="1"/>
        <end position="28"/>
    </location>
</feature>
<feature type="chain" id="PRO_5042055195" evidence="2">
    <location>
        <begin position="29"/>
        <end position="71"/>
    </location>
</feature>
<keyword evidence="4" id="KW-1185">Reference proteome</keyword>
<organism evidence="3 4">
    <name type="scientific">Aldrovandia affinis</name>
    <dbReference type="NCBI Taxonomy" id="143900"/>
    <lineage>
        <taxon>Eukaryota</taxon>
        <taxon>Metazoa</taxon>
        <taxon>Chordata</taxon>
        <taxon>Craniata</taxon>
        <taxon>Vertebrata</taxon>
        <taxon>Euteleostomi</taxon>
        <taxon>Actinopterygii</taxon>
        <taxon>Neopterygii</taxon>
        <taxon>Teleostei</taxon>
        <taxon>Notacanthiformes</taxon>
        <taxon>Halosauridae</taxon>
        <taxon>Aldrovandia</taxon>
    </lineage>
</organism>
<feature type="region of interest" description="Disordered" evidence="1">
    <location>
        <begin position="24"/>
        <end position="49"/>
    </location>
</feature>
<evidence type="ECO:0000313" key="4">
    <source>
        <dbReference type="Proteomes" id="UP001221898"/>
    </source>
</evidence>
<dbReference type="AlphaFoldDB" id="A0AAD7W282"/>